<name>A0ABY3Z792_STRRM</name>
<keyword evidence="2" id="KW-0472">Membrane</keyword>
<gene>
    <name evidence="3" type="ORF">SRIMR7_28915</name>
</gene>
<evidence type="ECO:0000313" key="3">
    <source>
        <dbReference type="EMBL" id="UNZ06176.1"/>
    </source>
</evidence>
<dbReference type="EMBL" id="CP094298">
    <property type="protein sequence ID" value="UNZ06176.1"/>
    <property type="molecule type" value="Genomic_DNA"/>
</dbReference>
<feature type="transmembrane region" description="Helical" evidence="2">
    <location>
        <begin position="78"/>
        <end position="98"/>
    </location>
</feature>
<protein>
    <recommendedName>
        <fullName evidence="5">Integral membrane protein</fullName>
    </recommendedName>
</protein>
<feature type="region of interest" description="Disordered" evidence="1">
    <location>
        <begin position="207"/>
        <end position="229"/>
    </location>
</feature>
<proteinExistence type="predicted"/>
<dbReference type="Proteomes" id="UP000829494">
    <property type="component" value="Chromosome"/>
</dbReference>
<feature type="transmembrane region" description="Helical" evidence="2">
    <location>
        <begin position="51"/>
        <end position="71"/>
    </location>
</feature>
<evidence type="ECO:0000313" key="4">
    <source>
        <dbReference type="Proteomes" id="UP000829494"/>
    </source>
</evidence>
<evidence type="ECO:0000256" key="2">
    <source>
        <dbReference type="SAM" id="Phobius"/>
    </source>
</evidence>
<keyword evidence="2" id="KW-0812">Transmembrane</keyword>
<keyword evidence="4" id="KW-1185">Reference proteome</keyword>
<feature type="compositionally biased region" description="Basic and acidic residues" evidence="1">
    <location>
        <begin position="207"/>
        <end position="223"/>
    </location>
</feature>
<sequence>MGAGRETGRGRRLLAYEGRWMTSLGLWVTRRRHGVGPGHRSLGYARAQAPMMYGFAFVCTVETVGVGFLLAKMPVVHWIMLVLDVYTVLMVLGFQAAAVTRPHVLGPEGLRVRQGAALDVWIPLKRIASVRYDLRFPKAEAAGRQAQERDGVLEMAVAAQTCVTVELIEPVTAVKLLGQRVTARTVRFHADEGRAAVAAIKAALEEARARQGEEDKEEDKGDKGLAMPV</sequence>
<evidence type="ECO:0008006" key="5">
    <source>
        <dbReference type="Google" id="ProtNLM"/>
    </source>
</evidence>
<organism evidence="3 4">
    <name type="scientific">Streptomyces rimosus subsp. rimosus</name>
    <dbReference type="NCBI Taxonomy" id="132474"/>
    <lineage>
        <taxon>Bacteria</taxon>
        <taxon>Bacillati</taxon>
        <taxon>Actinomycetota</taxon>
        <taxon>Actinomycetes</taxon>
        <taxon>Kitasatosporales</taxon>
        <taxon>Streptomycetaceae</taxon>
        <taxon>Streptomyces</taxon>
    </lineage>
</organism>
<accession>A0ABY3Z792</accession>
<reference evidence="3 4" key="1">
    <citation type="submission" date="2022-03" db="EMBL/GenBank/DDBJ databases">
        <title>Complete genome of Streptomyces rimosus ssp. rimosus R7 (=ATCC 10970).</title>
        <authorList>
            <person name="Beganovic S."/>
            <person name="Ruckert C."/>
            <person name="Busche T."/>
            <person name="Kalinowski J."/>
            <person name="Wittmann C."/>
        </authorList>
    </citation>
    <scope>NUCLEOTIDE SEQUENCE [LARGE SCALE GENOMIC DNA]</scope>
    <source>
        <strain evidence="3 4">R7</strain>
    </source>
</reference>
<keyword evidence="2" id="KW-1133">Transmembrane helix</keyword>
<evidence type="ECO:0000256" key="1">
    <source>
        <dbReference type="SAM" id="MobiDB-lite"/>
    </source>
</evidence>